<evidence type="ECO:0000256" key="2">
    <source>
        <dbReference type="PROSITE-ProRule" id="PRU00708"/>
    </source>
</evidence>
<dbReference type="InterPro" id="IPR002885">
    <property type="entry name" value="PPR_rpt"/>
</dbReference>
<dbReference type="Pfam" id="PF20431">
    <property type="entry name" value="E_motif"/>
    <property type="match status" value="1"/>
</dbReference>
<keyword evidence="1" id="KW-0677">Repeat</keyword>
<evidence type="ECO:0000313" key="3">
    <source>
        <dbReference type="EMBL" id="CAA7399259.1"/>
    </source>
</evidence>
<organism evidence="3 4">
    <name type="scientific">Spirodela intermedia</name>
    <name type="common">Intermediate duckweed</name>
    <dbReference type="NCBI Taxonomy" id="51605"/>
    <lineage>
        <taxon>Eukaryota</taxon>
        <taxon>Viridiplantae</taxon>
        <taxon>Streptophyta</taxon>
        <taxon>Embryophyta</taxon>
        <taxon>Tracheophyta</taxon>
        <taxon>Spermatophyta</taxon>
        <taxon>Magnoliopsida</taxon>
        <taxon>Liliopsida</taxon>
        <taxon>Araceae</taxon>
        <taxon>Lemnoideae</taxon>
        <taxon>Spirodela</taxon>
    </lineage>
</organism>
<accession>A0A7I8KN69</accession>
<feature type="repeat" description="PPR" evidence="2">
    <location>
        <begin position="177"/>
        <end position="207"/>
    </location>
</feature>
<dbReference type="InterPro" id="IPR046848">
    <property type="entry name" value="E_motif"/>
</dbReference>
<dbReference type="FunFam" id="1.25.40.10:FF:000184">
    <property type="entry name" value="Pentatricopeptide repeat-containing protein, chloroplastic"/>
    <property type="match status" value="1"/>
</dbReference>
<dbReference type="Proteomes" id="UP000663760">
    <property type="component" value="Chromosome 7"/>
</dbReference>
<keyword evidence="4" id="KW-1185">Reference proteome</keyword>
<dbReference type="Gene3D" id="1.25.40.10">
    <property type="entry name" value="Tetratricopeptide repeat domain"/>
    <property type="match status" value="3"/>
</dbReference>
<dbReference type="PROSITE" id="PS51375">
    <property type="entry name" value="PPR"/>
    <property type="match status" value="3"/>
</dbReference>
<dbReference type="GO" id="GO:0003723">
    <property type="term" value="F:RNA binding"/>
    <property type="evidence" value="ECO:0007669"/>
    <property type="project" value="InterPro"/>
</dbReference>
<dbReference type="InterPro" id="IPR046960">
    <property type="entry name" value="PPR_At4g14850-like_plant"/>
</dbReference>
<dbReference type="EMBL" id="LR746270">
    <property type="protein sequence ID" value="CAA7399259.1"/>
    <property type="molecule type" value="Genomic_DNA"/>
</dbReference>
<dbReference type="InterPro" id="IPR011990">
    <property type="entry name" value="TPR-like_helical_dom_sf"/>
</dbReference>
<dbReference type="OrthoDB" id="185373at2759"/>
<dbReference type="Pfam" id="PF01535">
    <property type="entry name" value="PPR"/>
    <property type="match status" value="3"/>
</dbReference>
<reference evidence="3" key="1">
    <citation type="submission" date="2020-02" db="EMBL/GenBank/DDBJ databases">
        <authorList>
            <person name="Scholz U."/>
            <person name="Mascher M."/>
            <person name="Fiebig A."/>
        </authorList>
    </citation>
    <scope>NUCLEOTIDE SEQUENCE</scope>
</reference>
<dbReference type="FunFam" id="1.25.40.10:FF:000442">
    <property type="entry name" value="Pentatricopeptide repeat-containing protein At3g49710"/>
    <property type="match status" value="1"/>
</dbReference>
<dbReference type="NCBIfam" id="TIGR00756">
    <property type="entry name" value="PPR"/>
    <property type="match status" value="5"/>
</dbReference>
<evidence type="ECO:0000313" key="4">
    <source>
        <dbReference type="Proteomes" id="UP000663760"/>
    </source>
</evidence>
<gene>
    <name evidence="3" type="ORF">SI8410_07009929</name>
</gene>
<dbReference type="Pfam" id="PF13041">
    <property type="entry name" value="PPR_2"/>
    <property type="match status" value="2"/>
</dbReference>
<proteinExistence type="predicted"/>
<dbReference type="PANTHER" id="PTHR47926">
    <property type="entry name" value="PENTATRICOPEPTIDE REPEAT-CONTAINING PROTEIN"/>
    <property type="match status" value="1"/>
</dbReference>
<dbReference type="GO" id="GO:0009451">
    <property type="term" value="P:RNA modification"/>
    <property type="evidence" value="ECO:0007669"/>
    <property type="project" value="InterPro"/>
</dbReference>
<sequence length="543" mass="59499">MIRAGEPPDGHTFLYLIKAAACRPRNRELDQIHSQVTKRGFGPNEFVTCAMTGFYAGTARLGSALKLFGEIPQPGLVSWTVMIGALVSSNCPKMAMALFVEMRSETSLVPDEVALAVALCATTQTGNLSTAMAIHCLLLKTGVEIDAFLGTELVRSYATSGRLHLARQVFDEFPRKNLVLHNAMIHQLLSNGELNEALHLFEQMPHRDLISWNTVISGTSQASRSRAALELFRRMGRAGLRPNGQTLCSVLAACCAAGALETGAWAHAYIDKWRLNVDGSLDAALIDMYAKCGSVERALQVFDKMPGRRGLRPWTAMICGLAAHGRARQAVRLFGQMRAEGVRPDGVTLVGVLNACAHGGLLLEGLRIFKSMEVDFDISPEMEHYGCMINLLGRKGHLMDAYDLAMSMPMGPNAVVWGALLSACRTHNDLRVGSVVAERLIELDPFDPWARIMLSNLYGEASRWDQVGRLRREAKEVGPKKVPGCSSIEVNGRVNEFLAGGGMHPCHAELRSVLEMIRTQMRAHQSMEGQLVSFPEEDENIAF</sequence>
<feature type="repeat" description="PPR" evidence="2">
    <location>
        <begin position="310"/>
        <end position="344"/>
    </location>
</feature>
<feature type="repeat" description="PPR" evidence="2">
    <location>
        <begin position="208"/>
        <end position="242"/>
    </location>
</feature>
<name>A0A7I8KN69_SPIIN</name>
<protein>
    <submittedName>
        <fullName evidence="3">Uncharacterized protein</fullName>
    </submittedName>
</protein>
<dbReference type="PANTHER" id="PTHR47926:SF340">
    <property type="entry name" value="PENTATRICOPEPTIDE REPEAT-CONTAINING PROTEIN"/>
    <property type="match status" value="1"/>
</dbReference>
<dbReference type="AlphaFoldDB" id="A0A7I8KN69"/>
<evidence type="ECO:0000256" key="1">
    <source>
        <dbReference type="ARBA" id="ARBA00022737"/>
    </source>
</evidence>